<protein>
    <submittedName>
        <fullName evidence="2">Uncharacterized protein</fullName>
    </submittedName>
</protein>
<dbReference type="Proteomes" id="UP001219934">
    <property type="component" value="Unassembled WGS sequence"/>
</dbReference>
<keyword evidence="3" id="KW-1185">Reference proteome</keyword>
<evidence type="ECO:0000313" key="2">
    <source>
        <dbReference type="EMBL" id="KAJ4925016.1"/>
    </source>
</evidence>
<gene>
    <name evidence="2" type="ORF">JOQ06_003963</name>
</gene>
<sequence length="86" mass="8934">MSSSAVANPNSDGNSEAAAAPETFPSIVFIVALLGWWKGRVVMSRKTPLSADVGNSAGYWGVQAVGWGWGREGAELTPACLLAGPW</sequence>
<keyword evidence="1" id="KW-0472">Membrane</keyword>
<evidence type="ECO:0000256" key="1">
    <source>
        <dbReference type="SAM" id="Phobius"/>
    </source>
</evidence>
<evidence type="ECO:0000313" key="3">
    <source>
        <dbReference type="Proteomes" id="UP001219934"/>
    </source>
</evidence>
<accession>A0AAD6F873</accession>
<reference evidence="2" key="1">
    <citation type="submission" date="2022-11" db="EMBL/GenBank/DDBJ databases">
        <title>Chromosome-level genome of Pogonophryne albipinna.</title>
        <authorList>
            <person name="Jo E."/>
        </authorList>
    </citation>
    <scope>NUCLEOTIDE SEQUENCE</scope>
    <source>
        <strain evidence="2">SGF0006</strain>
        <tissue evidence="2">Muscle</tissue>
    </source>
</reference>
<proteinExistence type="predicted"/>
<keyword evidence="1" id="KW-0812">Transmembrane</keyword>
<feature type="transmembrane region" description="Helical" evidence="1">
    <location>
        <begin position="18"/>
        <end position="37"/>
    </location>
</feature>
<comment type="caution">
    <text evidence="2">The sequence shown here is derived from an EMBL/GenBank/DDBJ whole genome shotgun (WGS) entry which is preliminary data.</text>
</comment>
<dbReference type="EMBL" id="JAPTMU010000022">
    <property type="protein sequence ID" value="KAJ4925016.1"/>
    <property type="molecule type" value="Genomic_DNA"/>
</dbReference>
<name>A0AAD6F873_9TELE</name>
<keyword evidence="1" id="KW-1133">Transmembrane helix</keyword>
<dbReference type="AlphaFoldDB" id="A0AAD6F873"/>
<organism evidence="2 3">
    <name type="scientific">Pogonophryne albipinna</name>
    <dbReference type="NCBI Taxonomy" id="1090488"/>
    <lineage>
        <taxon>Eukaryota</taxon>
        <taxon>Metazoa</taxon>
        <taxon>Chordata</taxon>
        <taxon>Craniata</taxon>
        <taxon>Vertebrata</taxon>
        <taxon>Euteleostomi</taxon>
        <taxon>Actinopterygii</taxon>
        <taxon>Neopterygii</taxon>
        <taxon>Teleostei</taxon>
        <taxon>Neoteleostei</taxon>
        <taxon>Acanthomorphata</taxon>
        <taxon>Eupercaria</taxon>
        <taxon>Perciformes</taxon>
        <taxon>Notothenioidei</taxon>
        <taxon>Pogonophryne</taxon>
    </lineage>
</organism>